<sequence>MAAARRLGRELADLRSSPMRVVRDIQVSDENILLWNLLIVPENPPYNKGAFRVEVQFPPEFPFKPPRLMFLTKIYHPNVDAEGSVCLPIILPEKWKPATKVERVLQELATLVAEPEPEHPMRTDLAEEFTKDRKKFMKNAEDFTKKYAEKRPPE</sequence>
<dbReference type="AlphaFoldDB" id="A0A7M7KKL1"/>
<dbReference type="PANTHER" id="PTHR24067">
    <property type="entry name" value="UBIQUITIN-CONJUGATING ENZYME E2"/>
    <property type="match status" value="1"/>
</dbReference>
<dbReference type="PROSITE" id="PS50127">
    <property type="entry name" value="UBC_2"/>
    <property type="match status" value="1"/>
</dbReference>
<dbReference type="Pfam" id="PF00179">
    <property type="entry name" value="UQ_con"/>
    <property type="match status" value="1"/>
</dbReference>
<dbReference type="GO" id="GO:0061631">
    <property type="term" value="F:ubiquitin conjugating enzyme activity"/>
    <property type="evidence" value="ECO:0007669"/>
    <property type="project" value="UniProtKB-EC"/>
</dbReference>
<dbReference type="InterPro" id="IPR000608">
    <property type="entry name" value="UBC"/>
</dbReference>
<dbReference type="KEGG" id="vde:111252904"/>
<reference evidence="9" key="1">
    <citation type="submission" date="2021-01" db="UniProtKB">
        <authorList>
            <consortium name="EnsemblMetazoa"/>
        </authorList>
    </citation>
    <scope>IDENTIFICATION</scope>
</reference>
<evidence type="ECO:0000256" key="2">
    <source>
        <dbReference type="ARBA" id="ARBA00012486"/>
    </source>
</evidence>
<proteinExistence type="inferred from homology"/>
<dbReference type="RefSeq" id="XP_022667271.1">
    <property type="nucleotide sequence ID" value="XM_022811536.1"/>
</dbReference>
<organism evidence="9 10">
    <name type="scientific">Varroa destructor</name>
    <name type="common">Honeybee mite</name>
    <dbReference type="NCBI Taxonomy" id="109461"/>
    <lineage>
        <taxon>Eukaryota</taxon>
        <taxon>Metazoa</taxon>
        <taxon>Ecdysozoa</taxon>
        <taxon>Arthropoda</taxon>
        <taxon>Chelicerata</taxon>
        <taxon>Arachnida</taxon>
        <taxon>Acari</taxon>
        <taxon>Parasitiformes</taxon>
        <taxon>Mesostigmata</taxon>
        <taxon>Gamasina</taxon>
        <taxon>Dermanyssoidea</taxon>
        <taxon>Varroidae</taxon>
        <taxon>Varroa</taxon>
    </lineage>
</organism>
<dbReference type="InParanoid" id="A0A7M7KKL1"/>
<dbReference type="InterPro" id="IPR016135">
    <property type="entry name" value="UBQ-conjugating_enzyme/RWD"/>
</dbReference>
<dbReference type="RefSeq" id="XP_022667275.1">
    <property type="nucleotide sequence ID" value="XM_022811540.1"/>
</dbReference>
<dbReference type="RefSeq" id="XP_022667272.1">
    <property type="nucleotide sequence ID" value="XM_022811537.1"/>
</dbReference>
<evidence type="ECO:0000256" key="5">
    <source>
        <dbReference type="ARBA" id="ARBA00067751"/>
    </source>
</evidence>
<keyword evidence="3" id="KW-0808">Transferase</keyword>
<dbReference type="FunCoup" id="A0A7M7KKL1">
    <property type="interactions" value="1700"/>
</dbReference>
<dbReference type="PROSITE" id="PS00183">
    <property type="entry name" value="UBC_1"/>
    <property type="match status" value="1"/>
</dbReference>
<dbReference type="EnsemblMetazoa" id="XM_022811538">
    <property type="protein sequence ID" value="XP_022667273"/>
    <property type="gene ID" value="LOC111252904"/>
</dbReference>
<name>A0A7M7KKL1_VARDE</name>
<keyword evidence="7" id="KW-0067">ATP-binding</keyword>
<dbReference type="InterPro" id="IPR050113">
    <property type="entry name" value="Ub_conjugating_enzyme"/>
</dbReference>
<feature type="domain" description="UBC core" evidence="8">
    <location>
        <begin position="2"/>
        <end position="149"/>
    </location>
</feature>
<evidence type="ECO:0000313" key="10">
    <source>
        <dbReference type="Proteomes" id="UP000594260"/>
    </source>
</evidence>
<dbReference type="EnsemblMetazoa" id="XM_022811537">
    <property type="protein sequence ID" value="XP_022667272"/>
    <property type="gene ID" value="LOC111252904"/>
</dbReference>
<evidence type="ECO:0000313" key="9">
    <source>
        <dbReference type="EnsemblMetazoa" id="XP_022667275"/>
    </source>
</evidence>
<keyword evidence="4 7" id="KW-0833">Ubl conjugation pathway</keyword>
<evidence type="ECO:0000256" key="7">
    <source>
        <dbReference type="RuleBase" id="RU362109"/>
    </source>
</evidence>
<dbReference type="EnsemblMetazoa" id="XM_022811536">
    <property type="protein sequence ID" value="XP_022667271"/>
    <property type="gene ID" value="LOC111252904"/>
</dbReference>
<accession>A0A7M7KKL1</accession>
<evidence type="ECO:0000256" key="6">
    <source>
        <dbReference type="PROSITE-ProRule" id="PRU10133"/>
    </source>
</evidence>
<dbReference type="RefSeq" id="XP_022667273.1">
    <property type="nucleotide sequence ID" value="XM_022811538.1"/>
</dbReference>
<keyword evidence="7" id="KW-0547">Nucleotide-binding</keyword>
<evidence type="ECO:0000256" key="1">
    <source>
        <dbReference type="ARBA" id="ARBA00000485"/>
    </source>
</evidence>
<keyword evidence="10" id="KW-1185">Reference proteome</keyword>
<dbReference type="FunFam" id="3.10.110.10:FF:000011">
    <property type="entry name" value="Ubiquitin-conjugating enzyme E2 L3"/>
    <property type="match status" value="1"/>
</dbReference>
<dbReference type="InterPro" id="IPR023313">
    <property type="entry name" value="UBQ-conjugating_AS"/>
</dbReference>
<protein>
    <recommendedName>
        <fullName evidence="5">Ubiquitin-conjugating enzyme E2-18 kDa</fullName>
        <ecNumber evidence="2">2.3.2.23</ecNumber>
    </recommendedName>
</protein>
<dbReference type="GO" id="GO:0005524">
    <property type="term" value="F:ATP binding"/>
    <property type="evidence" value="ECO:0007669"/>
    <property type="project" value="UniProtKB-UniRule"/>
</dbReference>
<dbReference type="SMART" id="SM00212">
    <property type="entry name" value="UBCc"/>
    <property type="match status" value="1"/>
</dbReference>
<evidence type="ECO:0000256" key="4">
    <source>
        <dbReference type="ARBA" id="ARBA00022786"/>
    </source>
</evidence>
<evidence type="ECO:0000256" key="3">
    <source>
        <dbReference type="ARBA" id="ARBA00022679"/>
    </source>
</evidence>
<comment type="catalytic activity">
    <reaction evidence="1">
        <text>S-ubiquitinyl-[E1 ubiquitin-activating enzyme]-L-cysteine + [E2 ubiquitin-conjugating enzyme]-L-cysteine = [E1 ubiquitin-activating enzyme]-L-cysteine + S-ubiquitinyl-[E2 ubiquitin-conjugating enzyme]-L-cysteine.</text>
        <dbReference type="EC" id="2.3.2.23"/>
    </reaction>
</comment>
<evidence type="ECO:0000259" key="8">
    <source>
        <dbReference type="PROSITE" id="PS50127"/>
    </source>
</evidence>
<dbReference type="GeneID" id="111252904"/>
<dbReference type="EC" id="2.3.2.23" evidence="2"/>
<dbReference type="EnsemblMetazoa" id="XM_022811539">
    <property type="protein sequence ID" value="XP_022667274"/>
    <property type="gene ID" value="LOC111252904"/>
</dbReference>
<dbReference type="EnsemblMetazoa" id="XM_022811540">
    <property type="protein sequence ID" value="XP_022667275"/>
    <property type="gene ID" value="LOC111252904"/>
</dbReference>
<dbReference type="CDD" id="cd23801">
    <property type="entry name" value="UBCc_UBE2L3"/>
    <property type="match status" value="1"/>
</dbReference>
<comment type="similarity">
    <text evidence="7">Belongs to the ubiquitin-conjugating enzyme family.</text>
</comment>
<dbReference type="EnsemblMetazoa" id="XM_022811534">
    <property type="protein sequence ID" value="XP_022667269"/>
    <property type="gene ID" value="LOC111252904"/>
</dbReference>
<dbReference type="Proteomes" id="UP000594260">
    <property type="component" value="Unplaced"/>
</dbReference>
<dbReference type="OMA" id="ADLHTWH"/>
<feature type="active site" description="Glycyl thioester intermediate" evidence="6">
    <location>
        <position position="86"/>
    </location>
</feature>
<dbReference type="OrthoDB" id="9973183at2759"/>
<dbReference type="Gene3D" id="3.10.110.10">
    <property type="entry name" value="Ubiquitin Conjugating Enzyme"/>
    <property type="match status" value="1"/>
</dbReference>
<dbReference type="RefSeq" id="XP_022667269.1">
    <property type="nucleotide sequence ID" value="XM_022811534.1"/>
</dbReference>
<dbReference type="RefSeq" id="XP_022667274.1">
    <property type="nucleotide sequence ID" value="XM_022811539.1"/>
</dbReference>
<dbReference type="SUPFAM" id="SSF54495">
    <property type="entry name" value="UBC-like"/>
    <property type="match status" value="1"/>
</dbReference>